<feature type="compositionally biased region" description="Low complexity" evidence="6">
    <location>
        <begin position="900"/>
        <end position="913"/>
    </location>
</feature>
<name>A0A5E8BG55_9ASCO</name>
<dbReference type="RefSeq" id="XP_031852377.1">
    <property type="nucleotide sequence ID" value="XM_031996486.1"/>
</dbReference>
<feature type="region of interest" description="Disordered" evidence="6">
    <location>
        <begin position="337"/>
        <end position="438"/>
    </location>
</feature>
<feature type="domain" description="Protein kinase" evidence="7">
    <location>
        <begin position="38"/>
        <end position="299"/>
    </location>
</feature>
<organism evidence="8 9">
    <name type="scientific">Magnusiomyces paraingens</name>
    <dbReference type="NCBI Taxonomy" id="2606893"/>
    <lineage>
        <taxon>Eukaryota</taxon>
        <taxon>Fungi</taxon>
        <taxon>Dikarya</taxon>
        <taxon>Ascomycota</taxon>
        <taxon>Saccharomycotina</taxon>
        <taxon>Dipodascomycetes</taxon>
        <taxon>Dipodascales</taxon>
        <taxon>Dipodascaceae</taxon>
        <taxon>Magnusiomyces</taxon>
    </lineage>
</organism>
<dbReference type="InterPro" id="IPR008271">
    <property type="entry name" value="Ser/Thr_kinase_AS"/>
</dbReference>
<evidence type="ECO:0000313" key="9">
    <source>
        <dbReference type="Proteomes" id="UP000398389"/>
    </source>
</evidence>
<dbReference type="FunFam" id="1.10.510.10:FF:000571">
    <property type="entry name" value="Maternal embryonic leucine zipper kinase"/>
    <property type="match status" value="1"/>
</dbReference>
<feature type="compositionally biased region" description="Polar residues" evidence="6">
    <location>
        <begin position="810"/>
        <end position="820"/>
    </location>
</feature>
<gene>
    <name evidence="8" type="ORF">SAPINGB_P001766</name>
</gene>
<evidence type="ECO:0000256" key="3">
    <source>
        <dbReference type="ARBA" id="ARBA00022840"/>
    </source>
</evidence>
<feature type="region of interest" description="Disordered" evidence="6">
    <location>
        <begin position="1159"/>
        <end position="1242"/>
    </location>
</feature>
<feature type="compositionally biased region" description="Basic and acidic residues" evidence="6">
    <location>
        <begin position="1230"/>
        <end position="1242"/>
    </location>
</feature>
<evidence type="ECO:0000259" key="7">
    <source>
        <dbReference type="PROSITE" id="PS50011"/>
    </source>
</evidence>
<dbReference type="Pfam" id="PF00069">
    <property type="entry name" value="Pkinase"/>
    <property type="match status" value="1"/>
</dbReference>
<dbReference type="GO" id="GO:0004674">
    <property type="term" value="F:protein serine/threonine kinase activity"/>
    <property type="evidence" value="ECO:0007669"/>
    <property type="project" value="UniProtKB-EC"/>
</dbReference>
<dbReference type="OrthoDB" id="193931at2759"/>
<evidence type="ECO:0000313" key="8">
    <source>
        <dbReference type="EMBL" id="VVT48412.1"/>
    </source>
</evidence>
<dbReference type="GO" id="GO:0035556">
    <property type="term" value="P:intracellular signal transduction"/>
    <property type="evidence" value="ECO:0007669"/>
    <property type="project" value="TreeGrafter"/>
</dbReference>
<keyword evidence="3" id="KW-0067">ATP-binding</keyword>
<keyword evidence="2" id="KW-0547">Nucleotide-binding</keyword>
<dbReference type="AlphaFoldDB" id="A0A5E8BG55"/>
<dbReference type="SUPFAM" id="SSF56112">
    <property type="entry name" value="Protein kinase-like (PK-like)"/>
    <property type="match status" value="1"/>
</dbReference>
<comment type="catalytic activity">
    <reaction evidence="4">
        <text>L-threonyl-[protein] + ATP = O-phospho-L-threonyl-[protein] + ADP + H(+)</text>
        <dbReference type="Rhea" id="RHEA:46608"/>
        <dbReference type="Rhea" id="RHEA-COMP:11060"/>
        <dbReference type="Rhea" id="RHEA-COMP:11605"/>
        <dbReference type="ChEBI" id="CHEBI:15378"/>
        <dbReference type="ChEBI" id="CHEBI:30013"/>
        <dbReference type="ChEBI" id="CHEBI:30616"/>
        <dbReference type="ChEBI" id="CHEBI:61977"/>
        <dbReference type="ChEBI" id="CHEBI:456216"/>
        <dbReference type="EC" id="2.7.11.1"/>
    </reaction>
</comment>
<dbReference type="InterPro" id="IPR011009">
    <property type="entry name" value="Kinase-like_dom_sf"/>
</dbReference>
<feature type="compositionally biased region" description="Pro residues" evidence="6">
    <location>
        <begin position="365"/>
        <end position="383"/>
    </location>
</feature>
<feature type="compositionally biased region" description="Low complexity" evidence="6">
    <location>
        <begin position="402"/>
        <end position="438"/>
    </location>
</feature>
<dbReference type="PANTHER" id="PTHR24346">
    <property type="entry name" value="MAP/MICROTUBULE AFFINITY-REGULATING KINASE"/>
    <property type="match status" value="1"/>
</dbReference>
<dbReference type="EC" id="2.7.11.1" evidence="1"/>
<feature type="compositionally biased region" description="Polar residues" evidence="6">
    <location>
        <begin position="863"/>
        <end position="899"/>
    </location>
</feature>
<feature type="compositionally biased region" description="Low complexity" evidence="6">
    <location>
        <begin position="1060"/>
        <end position="1076"/>
    </location>
</feature>
<feature type="compositionally biased region" description="Polar residues" evidence="6">
    <location>
        <begin position="13"/>
        <end position="25"/>
    </location>
</feature>
<dbReference type="PROSITE" id="PS00108">
    <property type="entry name" value="PROTEIN_KINASE_ST"/>
    <property type="match status" value="1"/>
</dbReference>
<evidence type="ECO:0000256" key="6">
    <source>
        <dbReference type="SAM" id="MobiDB-lite"/>
    </source>
</evidence>
<dbReference type="Gene3D" id="1.10.510.10">
    <property type="entry name" value="Transferase(Phosphotransferase) domain 1"/>
    <property type="match status" value="1"/>
</dbReference>
<dbReference type="PANTHER" id="PTHR24346:SF110">
    <property type="entry name" value="NON-SPECIFIC SERINE_THREONINE PROTEIN KINASE"/>
    <property type="match status" value="1"/>
</dbReference>
<feature type="region of interest" description="Disordered" evidence="6">
    <location>
        <begin position="795"/>
        <end position="844"/>
    </location>
</feature>
<evidence type="ECO:0000256" key="4">
    <source>
        <dbReference type="ARBA" id="ARBA00047899"/>
    </source>
</evidence>
<dbReference type="InterPro" id="IPR000719">
    <property type="entry name" value="Prot_kinase_dom"/>
</dbReference>
<protein>
    <recommendedName>
        <fullName evidence="1">non-specific serine/threonine protein kinase</fullName>
        <ecNumber evidence="1">2.7.11.1</ecNumber>
    </recommendedName>
</protein>
<dbReference type="GO" id="GO:0005524">
    <property type="term" value="F:ATP binding"/>
    <property type="evidence" value="ECO:0007669"/>
    <property type="project" value="UniProtKB-KW"/>
</dbReference>
<proteinExistence type="predicted"/>
<dbReference type="GO" id="GO:0005737">
    <property type="term" value="C:cytoplasm"/>
    <property type="evidence" value="ECO:0007669"/>
    <property type="project" value="TreeGrafter"/>
</dbReference>
<comment type="catalytic activity">
    <reaction evidence="5">
        <text>L-seryl-[protein] + ATP = O-phospho-L-seryl-[protein] + ADP + H(+)</text>
        <dbReference type="Rhea" id="RHEA:17989"/>
        <dbReference type="Rhea" id="RHEA-COMP:9863"/>
        <dbReference type="Rhea" id="RHEA-COMP:11604"/>
        <dbReference type="ChEBI" id="CHEBI:15378"/>
        <dbReference type="ChEBI" id="CHEBI:29999"/>
        <dbReference type="ChEBI" id="CHEBI:30616"/>
        <dbReference type="ChEBI" id="CHEBI:83421"/>
        <dbReference type="ChEBI" id="CHEBI:456216"/>
        <dbReference type="EC" id="2.7.11.1"/>
    </reaction>
</comment>
<keyword evidence="9" id="KW-1185">Reference proteome</keyword>
<evidence type="ECO:0000256" key="5">
    <source>
        <dbReference type="ARBA" id="ARBA00048679"/>
    </source>
</evidence>
<feature type="region of interest" description="Disordered" evidence="6">
    <location>
        <begin position="517"/>
        <end position="545"/>
    </location>
</feature>
<feature type="compositionally biased region" description="Basic and acidic residues" evidence="6">
    <location>
        <begin position="613"/>
        <end position="624"/>
    </location>
</feature>
<feature type="compositionally biased region" description="Low complexity" evidence="6">
    <location>
        <begin position="337"/>
        <end position="364"/>
    </location>
</feature>
<dbReference type="GeneID" id="43580586"/>
<feature type="region of interest" description="Disordered" evidence="6">
    <location>
        <begin position="735"/>
        <end position="756"/>
    </location>
</feature>
<feature type="region of interest" description="Disordered" evidence="6">
    <location>
        <begin position="1"/>
        <end position="25"/>
    </location>
</feature>
<sequence length="1257" mass="136301">MNDPSSIPPRVSSRLSNSAKLSNSISRRVHRESRFGDYILGSTLGQGEFGKVKLGWRKDGKQPEQDTVPPNSNRETKVFREINALSILTHPNIVRLEEVIQNDKYIGIVLEYASGGELFDHIINHKYLKDNVACRLFSQLISGVHYLHSKGIVHRDLKLENLLLDKHKNIMISDFGFANSFQYSSDGSINDLMSTSCGSPCYAAPELVISDSKYVGRKVDVWSCGVILYAMLAGYLPFDDDPENPDGSNITQLYKYITSTPLTFPEFVQPMPRDLLRKILVSDPLKRIDLNNVRSHAWLAPHAHFLSVTPEEWDRSFLHQSQVQQYLHKSPVNSHQSQLLSSQLSQPKLQESQQTAPSLTAFTTPPLPPTIQAPPQQALPPLPQNLSPNNGSYTSTAPFRLSSNSASTTNSSQIPSSSSTPQNLNTISNSSSSTSFITATSSIPAPSFSNASTIQPSTSTNTPISPLPVSMAIDSDLAIASNIANLIPSSNTFPIHHAEHTRPTSMFVTSTSSYTRSTSLQFDNQSPTTTSSTPTSSNSHQASSHQALYVLPPSTQTQQKGFKPISVQANTTQTGYSENFCDRSSLISKSVSPAPTVKGISDQNCTSFTDRKSLDGSDISETKTKISQTHARNNSVSSGSSDEDVQFFDSDGSPSLVLNSSIDLSQNQLKPSVITNQYSTAHNITTIDESETPTNPVAYSQSCSENSTMTDYNNEERDMVAGISETLSKSKISMPSNAARLPPATRKPRPTSLQPSYLSYTSTGSFSLVTPDSGHSSIEKPMNLHLQMPSEPRVAITPDSALPGEISRPTFKSSVTSNSLAGIVSSSNRPISPPIVSPPRSASENHLNIPSVILREQHPRDTFFNQPNTSANISQQDSAKSTHSNQTTRTTSESNSPNDSSTVESQSTASSSTPPIDVTSPVLPTNYGQPEIYKSKYANDAPFTEFTQSHQGATQIDNIDVEPIMPSYPKKSHKRAANSISYGSDRFVSKFMGNPSSNVFESTGAGNQNGSHTSIPESRSQYSSITPVVYGAQLQIPPPNDLNSQETISMGQHRQHRQTKSIAGQSSSSISSSGTKVNGLNSMSHGYYNNINAQGPTIQGHYGATTTSTEKKRFSLGFYTFGGGNDKSSLKASNNGNGNGMFGSMGSYSTKHERLALESASTNAPNASQHRRSVSLSSNNQHRNSISHVGSSTGNRTNTRPVSAYYGGDTTPIFPQGPTMIMSASSKAPDTSRAEPKEQSAARKFVDFFKRRSRIVA</sequence>
<evidence type="ECO:0000256" key="2">
    <source>
        <dbReference type="ARBA" id="ARBA00022741"/>
    </source>
</evidence>
<dbReference type="PROSITE" id="PS50011">
    <property type="entry name" value="PROTEIN_KINASE_DOM"/>
    <property type="match status" value="1"/>
</dbReference>
<dbReference type="Proteomes" id="UP000398389">
    <property type="component" value="Unassembled WGS sequence"/>
</dbReference>
<evidence type="ECO:0000256" key="1">
    <source>
        <dbReference type="ARBA" id="ARBA00012513"/>
    </source>
</evidence>
<feature type="compositionally biased region" description="Polar residues" evidence="6">
    <location>
        <begin position="1159"/>
        <end position="1201"/>
    </location>
</feature>
<feature type="region of interest" description="Disordered" evidence="6">
    <location>
        <begin position="1048"/>
        <end position="1077"/>
    </location>
</feature>
<feature type="compositionally biased region" description="Polar residues" evidence="6">
    <location>
        <begin position="625"/>
        <end position="640"/>
    </location>
</feature>
<dbReference type="EMBL" id="CABVLU010000002">
    <property type="protein sequence ID" value="VVT48412.1"/>
    <property type="molecule type" value="Genomic_DNA"/>
</dbReference>
<feature type="region of interest" description="Disordered" evidence="6">
    <location>
        <begin position="862"/>
        <end position="927"/>
    </location>
</feature>
<accession>A0A5E8BG55</accession>
<reference evidence="8 9" key="1">
    <citation type="submission" date="2019-09" db="EMBL/GenBank/DDBJ databases">
        <authorList>
            <person name="Brejova B."/>
        </authorList>
    </citation>
    <scope>NUCLEOTIDE SEQUENCE [LARGE SCALE GENOMIC DNA]</scope>
</reference>
<feature type="region of interest" description="Disordered" evidence="6">
    <location>
        <begin position="613"/>
        <end position="648"/>
    </location>
</feature>
<dbReference type="SMART" id="SM00220">
    <property type="entry name" value="S_TKc"/>
    <property type="match status" value="1"/>
</dbReference>